<dbReference type="Gene3D" id="2.10.70.10">
    <property type="entry name" value="Complement Module, domain 1"/>
    <property type="match status" value="1"/>
</dbReference>
<comment type="caution">
    <text evidence="2">Lacks conserved residue(s) required for the propagation of feature annotation.</text>
</comment>
<proteinExistence type="predicted"/>
<organism evidence="4 5">
    <name type="scientific">Elysia marginata</name>
    <dbReference type="NCBI Taxonomy" id="1093978"/>
    <lineage>
        <taxon>Eukaryota</taxon>
        <taxon>Metazoa</taxon>
        <taxon>Spiralia</taxon>
        <taxon>Lophotrochozoa</taxon>
        <taxon>Mollusca</taxon>
        <taxon>Gastropoda</taxon>
        <taxon>Heterobranchia</taxon>
        <taxon>Euthyneura</taxon>
        <taxon>Panpulmonata</taxon>
        <taxon>Sacoglossa</taxon>
        <taxon>Placobranchoidea</taxon>
        <taxon>Plakobranchidae</taxon>
        <taxon>Elysia</taxon>
    </lineage>
</organism>
<feature type="domain" description="Sushi" evidence="3">
    <location>
        <begin position="49"/>
        <end position="107"/>
    </location>
</feature>
<gene>
    <name evidence="4" type="ORF">ElyMa_000406600</name>
</gene>
<reference evidence="4 5" key="1">
    <citation type="journal article" date="2021" name="Elife">
        <title>Chloroplast acquisition without the gene transfer in kleptoplastic sea slugs, Plakobranchus ocellatus.</title>
        <authorList>
            <person name="Maeda T."/>
            <person name="Takahashi S."/>
            <person name="Yoshida T."/>
            <person name="Shimamura S."/>
            <person name="Takaki Y."/>
            <person name="Nagai Y."/>
            <person name="Toyoda A."/>
            <person name="Suzuki Y."/>
            <person name="Arimoto A."/>
            <person name="Ishii H."/>
            <person name="Satoh N."/>
            <person name="Nishiyama T."/>
            <person name="Hasebe M."/>
            <person name="Maruyama T."/>
            <person name="Minagawa J."/>
            <person name="Obokata J."/>
            <person name="Shigenobu S."/>
        </authorList>
    </citation>
    <scope>NUCLEOTIDE SEQUENCE [LARGE SCALE GENOMIC DNA]</scope>
</reference>
<name>A0AAV4FJ93_9GAST</name>
<keyword evidence="1 2" id="KW-1015">Disulfide bond</keyword>
<evidence type="ECO:0000313" key="5">
    <source>
        <dbReference type="Proteomes" id="UP000762676"/>
    </source>
</evidence>
<evidence type="ECO:0000313" key="4">
    <source>
        <dbReference type="EMBL" id="GFR73492.1"/>
    </source>
</evidence>
<accession>A0AAV4FJ93</accession>
<dbReference type="Pfam" id="PF00084">
    <property type="entry name" value="Sushi"/>
    <property type="match status" value="1"/>
</dbReference>
<dbReference type="SMART" id="SM00032">
    <property type="entry name" value="CCP"/>
    <property type="match status" value="1"/>
</dbReference>
<dbReference type="PROSITE" id="PS50923">
    <property type="entry name" value="SUSHI"/>
    <property type="match status" value="1"/>
</dbReference>
<protein>
    <submittedName>
        <fullName evidence="4">CUB and sushi domain-containing protein 1</fullName>
    </submittedName>
</protein>
<feature type="disulfide bond" evidence="2">
    <location>
        <begin position="78"/>
        <end position="105"/>
    </location>
</feature>
<dbReference type="InterPro" id="IPR035976">
    <property type="entry name" value="Sushi/SCR/CCP_sf"/>
</dbReference>
<evidence type="ECO:0000256" key="1">
    <source>
        <dbReference type="ARBA" id="ARBA00023157"/>
    </source>
</evidence>
<keyword evidence="2" id="KW-0768">Sushi</keyword>
<dbReference type="EMBL" id="BMAT01000804">
    <property type="protein sequence ID" value="GFR73492.1"/>
    <property type="molecule type" value="Genomic_DNA"/>
</dbReference>
<dbReference type="CDD" id="cd00033">
    <property type="entry name" value="CCP"/>
    <property type="match status" value="1"/>
</dbReference>
<dbReference type="AlphaFoldDB" id="A0AAV4FJ93"/>
<dbReference type="SUPFAM" id="SSF57535">
    <property type="entry name" value="Complement control module/SCR domain"/>
    <property type="match status" value="2"/>
</dbReference>
<keyword evidence="5" id="KW-1185">Reference proteome</keyword>
<dbReference type="Proteomes" id="UP000762676">
    <property type="component" value="Unassembled WGS sequence"/>
</dbReference>
<evidence type="ECO:0000256" key="2">
    <source>
        <dbReference type="PROSITE-ProRule" id="PRU00302"/>
    </source>
</evidence>
<comment type="caution">
    <text evidence="4">The sequence shown here is derived from an EMBL/GenBank/DDBJ whole genome shotgun (WGS) entry which is preliminary data.</text>
</comment>
<sequence length="142" mass="15669">MHQCTRSELSQSYWRNMSGYTPQRDTSYISQCQEDGTWSSTANFLCSPVDCGMPPSVANSTSVSYTATTFGENVTVICLPGFSPLDGITFTCDETRNWAGETRSCTLVDCEEPPSVDGAVAHFEHTKLNATVFQHHKKPTDQ</sequence>
<dbReference type="InterPro" id="IPR000436">
    <property type="entry name" value="Sushi_SCR_CCP_dom"/>
</dbReference>
<evidence type="ECO:0000259" key="3">
    <source>
        <dbReference type="PROSITE" id="PS50923"/>
    </source>
</evidence>